<feature type="domain" description="Nucleoside transporter/FeoB GTPase Gate" evidence="3">
    <location>
        <begin position="1"/>
        <end position="87"/>
    </location>
</feature>
<evidence type="ECO:0000256" key="1">
    <source>
        <dbReference type="SAM" id="Phobius"/>
    </source>
</evidence>
<feature type="transmembrane region" description="Helical" evidence="1">
    <location>
        <begin position="63"/>
        <end position="85"/>
    </location>
</feature>
<dbReference type="GO" id="GO:0005415">
    <property type="term" value="F:nucleoside:sodium symporter activity"/>
    <property type="evidence" value="ECO:0007669"/>
    <property type="project" value="TreeGrafter"/>
</dbReference>
<protein>
    <submittedName>
        <fullName evidence="4">Uncharacterized protein</fullName>
    </submittedName>
</protein>
<dbReference type="AlphaFoldDB" id="A0A5N4A334"/>
<evidence type="ECO:0000313" key="5">
    <source>
        <dbReference type="Proteomes" id="UP000327044"/>
    </source>
</evidence>
<feature type="transmembrane region" description="Helical" evidence="1">
    <location>
        <begin position="185"/>
        <end position="206"/>
    </location>
</feature>
<evidence type="ECO:0000259" key="2">
    <source>
        <dbReference type="Pfam" id="PF07662"/>
    </source>
</evidence>
<dbReference type="Pfam" id="PF07662">
    <property type="entry name" value="Nucleos_tra2_C"/>
    <property type="match status" value="1"/>
</dbReference>
<feature type="transmembrane region" description="Helical" evidence="1">
    <location>
        <begin position="157"/>
        <end position="179"/>
    </location>
</feature>
<dbReference type="Pfam" id="PF07670">
    <property type="entry name" value="Gate"/>
    <property type="match status" value="1"/>
</dbReference>
<dbReference type="InterPro" id="IPR011642">
    <property type="entry name" value="Gate_dom"/>
</dbReference>
<dbReference type="PANTHER" id="PTHR10590">
    <property type="entry name" value="SODIUM/NUCLEOSIDE COTRANSPORTER"/>
    <property type="match status" value="1"/>
</dbReference>
<dbReference type="InterPro" id="IPR008276">
    <property type="entry name" value="C_nuclsd_transpt"/>
</dbReference>
<keyword evidence="1" id="KW-0812">Transmembrane</keyword>
<dbReference type="InParanoid" id="A0A5N4A334"/>
<dbReference type="GO" id="GO:0005886">
    <property type="term" value="C:plasma membrane"/>
    <property type="evidence" value="ECO:0007669"/>
    <property type="project" value="TreeGrafter"/>
</dbReference>
<feature type="transmembrane region" description="Helical" evidence="1">
    <location>
        <begin position="280"/>
        <end position="301"/>
    </location>
</feature>
<comment type="caution">
    <text evidence="4">The sequence shown here is derived from an EMBL/GenBank/DDBJ whole genome shotgun (WGS) entry which is preliminary data.</text>
</comment>
<reference evidence="4 5" key="1">
    <citation type="journal article" date="2018" name="Elife">
        <title>Firefly genomes illuminate parallel origins of bioluminescence in beetles.</title>
        <authorList>
            <person name="Fallon T.R."/>
            <person name="Lower S.E."/>
            <person name="Chang C.H."/>
            <person name="Bessho-Uehara M."/>
            <person name="Martin G.J."/>
            <person name="Bewick A.J."/>
            <person name="Behringer M."/>
            <person name="Debat H.J."/>
            <person name="Wong I."/>
            <person name="Day J.C."/>
            <person name="Suvorov A."/>
            <person name="Silva C.J."/>
            <person name="Stanger-Hall K.F."/>
            <person name="Hall D.W."/>
            <person name="Schmitz R.J."/>
            <person name="Nelson D.R."/>
            <person name="Lewis S.M."/>
            <person name="Shigenobu S."/>
            <person name="Bybee S.M."/>
            <person name="Larracuente A.M."/>
            <person name="Oba Y."/>
            <person name="Weng J.K."/>
        </authorList>
    </citation>
    <scope>NUCLEOTIDE SEQUENCE [LARGE SCALE GENOMIC DNA]</scope>
    <source>
        <strain evidence="4">1611_PpyrPB1</strain>
        <tissue evidence="4">Whole body</tissue>
    </source>
</reference>
<dbReference type="InterPro" id="IPR011657">
    <property type="entry name" value="CNT_C_dom"/>
</dbReference>
<dbReference type="Proteomes" id="UP000327044">
    <property type="component" value="Unassembled WGS sequence"/>
</dbReference>
<sequence length="306" mass="32691">MINILYHYGIMQKIVVSLGELLQAVMGTTICESVNSVANIFLGMNDSPLLLKPYLEELTVSEIHAVMTSGFASVAGSLLAGYISFGAEASHLITASVMSAPAALCYSKLIYPETEEVTATKETIQLLKSEYASALDAACNGAAIAIEIVLRVAAILIAFISAIHFLNGVLSWMGILIGFDGGSTWTLETAVGYVFMPVSFIMGVPWDECQLVGRLIGIKTMVNEFSAFKEMGQMILRKRTKMIATYAICGFSNPGSIGITISALSVLIPKKRSTITSTVFSAFVAGEITCFMSACIAALLIPDHLL</sequence>
<evidence type="ECO:0000259" key="3">
    <source>
        <dbReference type="Pfam" id="PF07670"/>
    </source>
</evidence>
<organism evidence="4 5">
    <name type="scientific">Photinus pyralis</name>
    <name type="common">Common eastern firefly</name>
    <name type="synonym">Lampyris pyralis</name>
    <dbReference type="NCBI Taxonomy" id="7054"/>
    <lineage>
        <taxon>Eukaryota</taxon>
        <taxon>Metazoa</taxon>
        <taxon>Ecdysozoa</taxon>
        <taxon>Arthropoda</taxon>
        <taxon>Hexapoda</taxon>
        <taxon>Insecta</taxon>
        <taxon>Pterygota</taxon>
        <taxon>Neoptera</taxon>
        <taxon>Endopterygota</taxon>
        <taxon>Coleoptera</taxon>
        <taxon>Polyphaga</taxon>
        <taxon>Elateriformia</taxon>
        <taxon>Elateroidea</taxon>
        <taxon>Lampyridae</taxon>
        <taxon>Lampyrinae</taxon>
        <taxon>Photinus</taxon>
    </lineage>
</organism>
<name>A0A5N4A334_PHOPY</name>
<evidence type="ECO:0000313" key="4">
    <source>
        <dbReference type="EMBL" id="KAB0791712.1"/>
    </source>
</evidence>
<keyword evidence="1" id="KW-1133">Transmembrane helix</keyword>
<accession>A0A5N4A334</accession>
<feature type="domain" description="Concentrative nucleoside transporter C-terminal" evidence="2">
    <location>
        <begin position="91"/>
        <end position="297"/>
    </location>
</feature>
<dbReference type="PANTHER" id="PTHR10590:SF4">
    <property type="entry name" value="SOLUTE CARRIER FAMILY 28 MEMBER 3"/>
    <property type="match status" value="1"/>
</dbReference>
<keyword evidence="5" id="KW-1185">Reference proteome</keyword>
<gene>
    <name evidence="4" type="ORF">PPYR_03512</name>
</gene>
<keyword evidence="1" id="KW-0472">Membrane</keyword>
<feature type="transmembrane region" description="Helical" evidence="1">
    <location>
        <begin position="243"/>
        <end position="268"/>
    </location>
</feature>
<proteinExistence type="predicted"/>
<dbReference type="EMBL" id="VVIM01000011">
    <property type="protein sequence ID" value="KAB0791712.1"/>
    <property type="molecule type" value="Genomic_DNA"/>
</dbReference>
<feature type="transmembrane region" description="Helical" evidence="1">
    <location>
        <begin position="21"/>
        <end position="43"/>
    </location>
</feature>